<dbReference type="Pfam" id="PF00135">
    <property type="entry name" value="COesterase"/>
    <property type="match status" value="1"/>
</dbReference>
<evidence type="ECO:0000313" key="4">
    <source>
        <dbReference type="Proteomes" id="UP000076744"/>
    </source>
</evidence>
<dbReference type="InterPro" id="IPR002018">
    <property type="entry name" value="CarbesteraseB"/>
</dbReference>
<sequence>MTLLKTYMALLGFVASACARVHEGRAAINAKVSPDIPAGGTAIGRQLANVESFNAIPYADPPVSPLRFKPPRKLSTQPGIIDGTVIAPACPQMPISSDIEDVTSKLPAEFRKLPFYSP</sequence>
<dbReference type="STRING" id="1081104.A0A167LQX2"/>
<organism evidence="3 4">
    <name type="scientific">Cordyceps fumosorosea (strain ARSEF 2679)</name>
    <name type="common">Isaria fumosorosea</name>
    <dbReference type="NCBI Taxonomy" id="1081104"/>
    <lineage>
        <taxon>Eukaryota</taxon>
        <taxon>Fungi</taxon>
        <taxon>Dikarya</taxon>
        <taxon>Ascomycota</taxon>
        <taxon>Pezizomycotina</taxon>
        <taxon>Sordariomycetes</taxon>
        <taxon>Hypocreomycetidae</taxon>
        <taxon>Hypocreales</taxon>
        <taxon>Cordycipitaceae</taxon>
        <taxon>Cordyceps</taxon>
    </lineage>
</organism>
<dbReference type="Proteomes" id="UP000076744">
    <property type="component" value="Unassembled WGS sequence"/>
</dbReference>
<evidence type="ECO:0000313" key="3">
    <source>
        <dbReference type="EMBL" id="OAA53389.1"/>
    </source>
</evidence>
<comment type="caution">
    <text evidence="3">The sequence shown here is derived from an EMBL/GenBank/DDBJ whole genome shotgun (WGS) entry which is preliminary data.</text>
</comment>
<dbReference type="OrthoDB" id="408631at2759"/>
<keyword evidence="4" id="KW-1185">Reference proteome</keyword>
<gene>
    <name evidence="3" type="ORF">ISF_08742</name>
</gene>
<proteinExistence type="predicted"/>
<dbReference type="InterPro" id="IPR029058">
    <property type="entry name" value="AB_hydrolase_fold"/>
</dbReference>
<evidence type="ECO:0000259" key="2">
    <source>
        <dbReference type="Pfam" id="PF00135"/>
    </source>
</evidence>
<reference evidence="3 4" key="1">
    <citation type="journal article" date="2016" name="Genome Biol. Evol.">
        <title>Divergent and convergent evolution of fungal pathogenicity.</title>
        <authorList>
            <person name="Shang Y."/>
            <person name="Xiao G."/>
            <person name="Zheng P."/>
            <person name="Cen K."/>
            <person name="Zhan S."/>
            <person name="Wang C."/>
        </authorList>
    </citation>
    <scope>NUCLEOTIDE SEQUENCE [LARGE SCALE GENOMIC DNA]</scope>
    <source>
        <strain evidence="3 4">ARSEF 2679</strain>
    </source>
</reference>
<evidence type="ECO:0000256" key="1">
    <source>
        <dbReference type="SAM" id="SignalP"/>
    </source>
</evidence>
<dbReference type="PROSITE" id="PS51257">
    <property type="entry name" value="PROKAR_LIPOPROTEIN"/>
    <property type="match status" value="1"/>
</dbReference>
<feature type="signal peptide" evidence="1">
    <location>
        <begin position="1"/>
        <end position="19"/>
    </location>
</feature>
<keyword evidence="1" id="KW-0732">Signal</keyword>
<dbReference type="RefSeq" id="XP_018700422.1">
    <property type="nucleotide sequence ID" value="XM_018852345.1"/>
</dbReference>
<feature type="domain" description="Carboxylesterase type B" evidence="2">
    <location>
        <begin position="44"/>
        <end position="95"/>
    </location>
</feature>
<feature type="chain" id="PRO_5007889997" evidence="1">
    <location>
        <begin position="20"/>
        <end position="118"/>
    </location>
</feature>
<protein>
    <submittedName>
        <fullName evidence="3">Carboxylesterase, type B</fullName>
    </submittedName>
</protein>
<dbReference type="SUPFAM" id="SSF53474">
    <property type="entry name" value="alpha/beta-Hydrolases"/>
    <property type="match status" value="1"/>
</dbReference>
<dbReference type="Gene3D" id="3.40.50.1820">
    <property type="entry name" value="alpha/beta hydrolase"/>
    <property type="match status" value="1"/>
</dbReference>
<name>A0A167LQX2_CORFA</name>
<dbReference type="AlphaFoldDB" id="A0A167LQX2"/>
<dbReference type="GeneID" id="30025034"/>
<accession>A0A167LQX2</accession>
<dbReference type="EMBL" id="AZHB01000035">
    <property type="protein sequence ID" value="OAA53389.1"/>
    <property type="molecule type" value="Genomic_DNA"/>
</dbReference>